<sequence length="370" mass="38751">MRTVVVGGGVIGLAVAWRALRKGVAVTVIDPAPASKASHVSGGMLPPANEQLFDQDDLRALCLASRSLYPSFIEELEEFAPAGYRRDGVLDAAFDEDALLSLDHMESFLDGLGVRTQRLTPAEVGELQPAFIPALGGLLAPDDGAVDPRVLNAALCTAVEALGGTLVRRAAVRVNDHAVVLDNGDTVPFDRLVLAAGCWTHEIEGLPPGAVPEIRPVKGQLLRLHSDPPLLRVTARALIKGRSLYLVPRLDGELVIGATYEERGYDETVTAEGTHSLLGRAAEVMPGVGALRFAEVSAGLRPGSPDDLPLIGPTAVPDVYLASGHFRMGVQLAPVTAEAMVAHLTDAEPVAAAAPFTPLRPAVLAAAAAR</sequence>
<dbReference type="NCBIfam" id="TIGR02352">
    <property type="entry name" value="thiamin_ThiO"/>
    <property type="match status" value="1"/>
</dbReference>
<dbReference type="GO" id="GO:0005737">
    <property type="term" value="C:cytoplasm"/>
    <property type="evidence" value="ECO:0007669"/>
    <property type="project" value="TreeGrafter"/>
</dbReference>
<dbReference type="Gene3D" id="3.50.50.60">
    <property type="entry name" value="FAD/NAD(P)-binding domain"/>
    <property type="match status" value="1"/>
</dbReference>
<comment type="pathway">
    <text evidence="1">Cofactor biosynthesis; thiamine diphosphate biosynthesis.</text>
</comment>
<proteinExistence type="predicted"/>
<evidence type="ECO:0000256" key="4">
    <source>
        <dbReference type="ARBA" id="ARBA00049872"/>
    </source>
</evidence>
<dbReference type="Gene3D" id="3.30.9.10">
    <property type="entry name" value="D-Amino Acid Oxidase, subunit A, domain 2"/>
    <property type="match status" value="1"/>
</dbReference>
<dbReference type="PANTHER" id="PTHR13847">
    <property type="entry name" value="SARCOSINE DEHYDROGENASE-RELATED"/>
    <property type="match status" value="1"/>
</dbReference>
<dbReference type="SUPFAM" id="SSF54373">
    <property type="entry name" value="FAD-linked reductases, C-terminal domain"/>
    <property type="match status" value="1"/>
</dbReference>
<evidence type="ECO:0000256" key="1">
    <source>
        <dbReference type="ARBA" id="ARBA00004948"/>
    </source>
</evidence>
<evidence type="ECO:0000256" key="5">
    <source>
        <dbReference type="ARBA" id="ARBA00050018"/>
    </source>
</evidence>
<dbReference type="GO" id="GO:0050660">
    <property type="term" value="F:flavin adenine dinucleotide binding"/>
    <property type="evidence" value="ECO:0007669"/>
    <property type="project" value="InterPro"/>
</dbReference>
<comment type="catalytic activity">
    <reaction evidence="4">
        <text>glycine + O2 + H2O = glyoxylate + H2O2 + NH4(+)</text>
        <dbReference type="Rhea" id="RHEA:11532"/>
        <dbReference type="ChEBI" id="CHEBI:15377"/>
        <dbReference type="ChEBI" id="CHEBI:15379"/>
        <dbReference type="ChEBI" id="CHEBI:16240"/>
        <dbReference type="ChEBI" id="CHEBI:28938"/>
        <dbReference type="ChEBI" id="CHEBI:36655"/>
        <dbReference type="ChEBI" id="CHEBI:57305"/>
        <dbReference type="EC" id="1.4.3.19"/>
    </reaction>
</comment>
<dbReference type="EMBL" id="CP021121">
    <property type="protein sequence ID" value="ARQ70779.1"/>
    <property type="molecule type" value="Genomic_DNA"/>
</dbReference>
<feature type="domain" description="FAD dependent oxidoreductase" evidence="6">
    <location>
        <begin position="3"/>
        <end position="341"/>
    </location>
</feature>
<evidence type="ECO:0000313" key="8">
    <source>
        <dbReference type="EMBL" id="ARQ70779.1"/>
    </source>
</evidence>
<protein>
    <recommendedName>
        <fullName evidence="5">glycine oxidase</fullName>
        <ecNumber evidence="5">1.4.3.19</ecNumber>
    </recommendedName>
</protein>
<dbReference type="RefSeq" id="WP_086160623.1">
    <property type="nucleotide sequence ID" value="NZ_CP021121.1"/>
</dbReference>
<dbReference type="InterPro" id="IPR006076">
    <property type="entry name" value="FAD-dep_OxRdtase"/>
</dbReference>
<organism evidence="7">
    <name type="scientific">Streptomyces marincola</name>
    <dbReference type="NCBI Taxonomy" id="2878388"/>
    <lineage>
        <taxon>Bacteria</taxon>
        <taxon>Bacillati</taxon>
        <taxon>Actinomycetota</taxon>
        <taxon>Actinomycetes</taxon>
        <taxon>Kitasatosporales</taxon>
        <taxon>Streptomycetaceae</taxon>
        <taxon>Streptomyces</taxon>
    </lineage>
</organism>
<dbReference type="SUPFAM" id="SSF51905">
    <property type="entry name" value="FAD/NAD(P)-binding domain"/>
    <property type="match status" value="1"/>
</dbReference>
<dbReference type="GO" id="GO:0009228">
    <property type="term" value="P:thiamine biosynthetic process"/>
    <property type="evidence" value="ECO:0007669"/>
    <property type="project" value="UniProtKB-KW"/>
</dbReference>
<reference evidence="8 9" key="2">
    <citation type="submission" date="2017-05" db="EMBL/GenBank/DDBJ databases">
        <title>Complete genome sequence of Streptomyces sp. SCSIO 03032 revealed the diverse biosynthetic pathways for its bioactive secondary metabolites.</title>
        <authorList>
            <person name="Ma L."/>
            <person name="Zhu Y."/>
            <person name="Zhang W."/>
            <person name="Zhang G."/>
            <person name="Tian X."/>
            <person name="Zhang S."/>
            <person name="Zhang C."/>
        </authorList>
    </citation>
    <scope>NUCLEOTIDE SEQUENCE [LARGE SCALE GENOMIC DNA]</scope>
    <source>
        <strain evidence="8 9">SCSIO 03032</strain>
    </source>
</reference>
<dbReference type="InterPro" id="IPR012727">
    <property type="entry name" value="Gly_oxidase_ThiO"/>
</dbReference>
<dbReference type="InterPro" id="IPR036188">
    <property type="entry name" value="FAD/NAD-bd_sf"/>
</dbReference>
<dbReference type="EC" id="1.4.3.19" evidence="5"/>
<keyword evidence="2" id="KW-0784">Thiamine biosynthesis</keyword>
<dbReference type="KEGG" id="smao:CAG99_19780"/>
<dbReference type="Pfam" id="PF01266">
    <property type="entry name" value="DAO"/>
    <property type="match status" value="1"/>
</dbReference>
<gene>
    <name evidence="8" type="ORF">CAG99_19780</name>
</gene>
<dbReference type="UniPathway" id="UPA00060"/>
<evidence type="ECO:0000256" key="3">
    <source>
        <dbReference type="ARBA" id="ARBA00023002"/>
    </source>
</evidence>
<dbReference type="PANTHER" id="PTHR13847:SF289">
    <property type="entry name" value="GLYCINE OXIDASE"/>
    <property type="match status" value="1"/>
</dbReference>
<dbReference type="EMBL" id="KP742963">
    <property type="protein sequence ID" value="AKD43750.1"/>
    <property type="molecule type" value="Genomic_DNA"/>
</dbReference>
<dbReference type="Proteomes" id="UP000194218">
    <property type="component" value="Chromosome"/>
</dbReference>
<dbReference type="GO" id="GO:0043799">
    <property type="term" value="F:glycine oxidase activity"/>
    <property type="evidence" value="ECO:0007669"/>
    <property type="project" value="UniProtKB-EC"/>
</dbReference>
<reference evidence="7" key="1">
    <citation type="journal article" date="2015" name="ChemBioChem">
        <title>Characterization of Heronamide Biosynthesis Reveals a Tailoring Hydroxylase and Indicates Migrated Double Bonds.</title>
        <authorList>
            <person name="Zhu Y."/>
            <person name="Zhang W."/>
            <person name="Chen Y."/>
            <person name="Yuan C."/>
            <person name="Zhang H."/>
            <person name="Zhang G."/>
            <person name="Ma L."/>
            <person name="Zhang Q."/>
            <person name="Tian X."/>
            <person name="Zhang S."/>
            <person name="Zhang C."/>
        </authorList>
    </citation>
    <scope>NUCLEOTIDE SEQUENCE</scope>
    <source>
        <strain evidence="7">SCSIO 03032</strain>
    </source>
</reference>
<dbReference type="AlphaFoldDB" id="A0A0U2A2F9"/>
<accession>A0A0U2A2F9</accession>
<evidence type="ECO:0000313" key="7">
    <source>
        <dbReference type="EMBL" id="AKD43750.1"/>
    </source>
</evidence>
<name>A0A0U2A2F9_9ACTN</name>
<dbReference type="GO" id="GO:0009229">
    <property type="term" value="P:thiamine diphosphate biosynthetic process"/>
    <property type="evidence" value="ECO:0007669"/>
    <property type="project" value="UniProtKB-UniPathway"/>
</dbReference>
<dbReference type="SMR" id="A0A0U2A2F9"/>
<keyword evidence="3" id="KW-0560">Oxidoreductase</keyword>
<evidence type="ECO:0000259" key="6">
    <source>
        <dbReference type="Pfam" id="PF01266"/>
    </source>
</evidence>
<evidence type="ECO:0000313" key="9">
    <source>
        <dbReference type="Proteomes" id="UP000194218"/>
    </source>
</evidence>
<evidence type="ECO:0000256" key="2">
    <source>
        <dbReference type="ARBA" id="ARBA00022977"/>
    </source>
</evidence>
<keyword evidence="9" id="KW-1185">Reference proteome</keyword>
<dbReference type="OrthoDB" id="3214401at2"/>